<keyword evidence="3" id="KW-1185">Reference proteome</keyword>
<accession>A0ABW1RL29</accession>
<protein>
    <submittedName>
        <fullName evidence="2">Type II toxin-antitoxin system HicB family antitoxin</fullName>
    </submittedName>
</protein>
<dbReference type="SUPFAM" id="SSF143100">
    <property type="entry name" value="TTHA1013/TTHA0281-like"/>
    <property type="match status" value="1"/>
</dbReference>
<feature type="domain" description="HicB-like antitoxin of toxin-antitoxin system" evidence="1">
    <location>
        <begin position="8"/>
        <end position="114"/>
    </location>
</feature>
<name>A0ABW1RL29_9LACO</name>
<evidence type="ECO:0000259" key="1">
    <source>
        <dbReference type="Pfam" id="PF15919"/>
    </source>
</evidence>
<reference evidence="3" key="1">
    <citation type="journal article" date="2019" name="Int. J. Syst. Evol. Microbiol.">
        <title>The Global Catalogue of Microorganisms (GCM) 10K type strain sequencing project: providing services to taxonomists for standard genome sequencing and annotation.</title>
        <authorList>
            <consortium name="The Broad Institute Genomics Platform"/>
            <consortium name="The Broad Institute Genome Sequencing Center for Infectious Disease"/>
            <person name="Wu L."/>
            <person name="Ma J."/>
        </authorList>
    </citation>
    <scope>NUCLEOTIDE SEQUENCE [LARGE SCALE GENOMIC DNA]</scope>
    <source>
        <strain evidence="3">CCM 8927</strain>
    </source>
</reference>
<dbReference type="EMBL" id="JBHSSF010000019">
    <property type="protein sequence ID" value="MFC6176755.1"/>
    <property type="molecule type" value="Genomic_DNA"/>
</dbReference>
<proteinExistence type="predicted"/>
<gene>
    <name evidence="2" type="ORF">ACFQAV_07870</name>
</gene>
<dbReference type="InterPro" id="IPR031807">
    <property type="entry name" value="HicB-like"/>
</dbReference>
<dbReference type="InterPro" id="IPR035069">
    <property type="entry name" value="TTHA1013/TTHA0281-like"/>
</dbReference>
<evidence type="ECO:0000313" key="3">
    <source>
        <dbReference type="Proteomes" id="UP001596288"/>
    </source>
</evidence>
<dbReference type="Proteomes" id="UP001596288">
    <property type="component" value="Unassembled WGS sequence"/>
</dbReference>
<dbReference type="Pfam" id="PF15919">
    <property type="entry name" value="HicB_lk_antitox"/>
    <property type="match status" value="1"/>
</dbReference>
<comment type="caution">
    <text evidence="2">The sequence shown here is derived from an EMBL/GenBank/DDBJ whole genome shotgun (WGS) entry which is preliminary data.</text>
</comment>
<organism evidence="2 3">
    <name type="scientific">Companilactobacillus huachuanensis</name>
    <dbReference type="NCBI Taxonomy" id="2559914"/>
    <lineage>
        <taxon>Bacteria</taxon>
        <taxon>Bacillati</taxon>
        <taxon>Bacillota</taxon>
        <taxon>Bacilli</taxon>
        <taxon>Lactobacillales</taxon>
        <taxon>Lactobacillaceae</taxon>
        <taxon>Companilactobacillus</taxon>
    </lineage>
</organism>
<evidence type="ECO:0000313" key="2">
    <source>
        <dbReference type="EMBL" id="MFC6176755.1"/>
    </source>
</evidence>
<dbReference type="Gene3D" id="3.30.160.250">
    <property type="match status" value="1"/>
</dbReference>
<sequence>MKKRLIVYPAIFDDSENDPGVYSVNFPDVPDALTYGNNLAEALDRAPEVLGLSLYEKKDSELPTSSNLNELRKDNPQAIVNLVSVDLEKIKSQVKIPYVKKNTTLPADIAKEAEEKNINFSETLLEGLKQKLKVER</sequence>
<dbReference type="RefSeq" id="WP_137610217.1">
    <property type="nucleotide sequence ID" value="NZ_BJDF01000001.1"/>
</dbReference>